<dbReference type="AlphaFoldDB" id="A0A9P4LU59"/>
<accession>A0A9P4LU59</accession>
<comment type="caution">
    <text evidence="2">The sequence shown here is derived from an EMBL/GenBank/DDBJ whole genome shotgun (WGS) entry which is preliminary data.</text>
</comment>
<dbReference type="InterPro" id="IPR029063">
    <property type="entry name" value="SAM-dependent_MTases_sf"/>
</dbReference>
<dbReference type="Gene3D" id="3.40.50.150">
    <property type="entry name" value="Vaccinia Virus protein VP39"/>
    <property type="match status" value="1"/>
</dbReference>
<dbReference type="PANTHER" id="PTHR44942">
    <property type="entry name" value="METHYLTRANSF_11 DOMAIN-CONTAINING PROTEIN"/>
    <property type="match status" value="1"/>
</dbReference>
<dbReference type="EMBL" id="ML978726">
    <property type="protein sequence ID" value="KAF2086190.1"/>
    <property type="molecule type" value="Genomic_DNA"/>
</dbReference>
<name>A0A9P4LU59_9PEZI</name>
<reference evidence="2" key="1">
    <citation type="journal article" date="2020" name="Stud. Mycol.">
        <title>101 Dothideomycetes genomes: a test case for predicting lifestyles and emergence of pathogens.</title>
        <authorList>
            <person name="Haridas S."/>
            <person name="Albert R."/>
            <person name="Binder M."/>
            <person name="Bloem J."/>
            <person name="Labutti K."/>
            <person name="Salamov A."/>
            <person name="Andreopoulos B."/>
            <person name="Baker S."/>
            <person name="Barry K."/>
            <person name="Bills G."/>
            <person name="Bluhm B."/>
            <person name="Cannon C."/>
            <person name="Castanera R."/>
            <person name="Culley D."/>
            <person name="Daum C."/>
            <person name="Ezra D."/>
            <person name="Gonzalez J."/>
            <person name="Henrissat B."/>
            <person name="Kuo A."/>
            <person name="Liang C."/>
            <person name="Lipzen A."/>
            <person name="Lutzoni F."/>
            <person name="Magnuson J."/>
            <person name="Mondo S."/>
            <person name="Nolan M."/>
            <person name="Ohm R."/>
            <person name="Pangilinan J."/>
            <person name="Park H.-J."/>
            <person name="Ramirez L."/>
            <person name="Alfaro M."/>
            <person name="Sun H."/>
            <person name="Tritt A."/>
            <person name="Yoshinaga Y."/>
            <person name="Zwiers L.-H."/>
            <person name="Turgeon B."/>
            <person name="Goodwin S."/>
            <person name="Spatafora J."/>
            <person name="Crous P."/>
            <person name="Grigoriev I."/>
        </authorList>
    </citation>
    <scope>NUCLEOTIDE SEQUENCE</scope>
    <source>
        <strain evidence="2">CBS 121410</strain>
    </source>
</reference>
<evidence type="ECO:0000259" key="1">
    <source>
        <dbReference type="Pfam" id="PF08241"/>
    </source>
</evidence>
<protein>
    <recommendedName>
        <fullName evidence="1">Methyltransferase type 11 domain-containing protein</fullName>
    </recommendedName>
</protein>
<dbReference type="SUPFAM" id="SSF53335">
    <property type="entry name" value="S-adenosyl-L-methionine-dependent methyltransferases"/>
    <property type="match status" value="1"/>
</dbReference>
<feature type="domain" description="Methyltransferase type 11" evidence="1">
    <location>
        <begin position="58"/>
        <end position="155"/>
    </location>
</feature>
<dbReference type="InterPro" id="IPR013216">
    <property type="entry name" value="Methyltransf_11"/>
</dbReference>
<dbReference type="Pfam" id="PF08241">
    <property type="entry name" value="Methyltransf_11"/>
    <property type="match status" value="1"/>
</dbReference>
<evidence type="ECO:0000313" key="3">
    <source>
        <dbReference type="Proteomes" id="UP000799776"/>
    </source>
</evidence>
<keyword evidence="3" id="KW-1185">Reference proteome</keyword>
<evidence type="ECO:0000313" key="2">
    <source>
        <dbReference type="EMBL" id="KAF2086190.1"/>
    </source>
</evidence>
<sequence length="312" mass="34102">MTSPAQASSNQVTDPTFRSYTAAQASDYHQARPQYPPELYAYIFHEHEKTGGKFSQLLDLGSGPGLATRDLAPAFDHAVGADPGVSMIDVAKQKGGSTKTGEPIRWEVCASEDSAKLCGEGEVDLLTGATTAHWWDMAGFWPQAAHLVKPGGTVALFSRCHYSIHPSTPNFEEMTRTIEAWREKYLLPHRVLGNELVGDFYENLGKPWESTPEAAAAFPESQFSSRIWNRNNQLDGPDGTDFFGGSMVLTEKQILAVLSTSSMVTRWREAHPDLAGTDEDVVKVLIRDFKGLGGADGIRTASGLVVLLFKRV</sequence>
<gene>
    <name evidence="2" type="ORF">K490DRAFT_74722</name>
</gene>
<dbReference type="Proteomes" id="UP000799776">
    <property type="component" value="Unassembled WGS sequence"/>
</dbReference>
<dbReference type="PANTHER" id="PTHR44942:SF10">
    <property type="entry name" value="METHYLTRANSFERASE TYPE 11 DOMAIN-CONTAINING PROTEIN"/>
    <property type="match status" value="1"/>
</dbReference>
<dbReference type="InterPro" id="IPR051052">
    <property type="entry name" value="Diverse_substrate_MTase"/>
</dbReference>
<dbReference type="OrthoDB" id="10027013at2759"/>
<organism evidence="2 3">
    <name type="scientific">Saccharata proteae CBS 121410</name>
    <dbReference type="NCBI Taxonomy" id="1314787"/>
    <lineage>
        <taxon>Eukaryota</taxon>
        <taxon>Fungi</taxon>
        <taxon>Dikarya</taxon>
        <taxon>Ascomycota</taxon>
        <taxon>Pezizomycotina</taxon>
        <taxon>Dothideomycetes</taxon>
        <taxon>Dothideomycetes incertae sedis</taxon>
        <taxon>Botryosphaeriales</taxon>
        <taxon>Saccharataceae</taxon>
        <taxon>Saccharata</taxon>
    </lineage>
</organism>
<dbReference type="GO" id="GO:0008757">
    <property type="term" value="F:S-adenosylmethionine-dependent methyltransferase activity"/>
    <property type="evidence" value="ECO:0007669"/>
    <property type="project" value="InterPro"/>
</dbReference>
<dbReference type="CDD" id="cd02440">
    <property type="entry name" value="AdoMet_MTases"/>
    <property type="match status" value="1"/>
</dbReference>
<proteinExistence type="predicted"/>